<feature type="region of interest" description="Disordered" evidence="1">
    <location>
        <begin position="1"/>
        <end position="20"/>
    </location>
</feature>
<evidence type="ECO:0000256" key="1">
    <source>
        <dbReference type="SAM" id="MobiDB-lite"/>
    </source>
</evidence>
<organism evidence="3 4">
    <name type="scientific">Biomphalaria glabrata</name>
    <name type="common">Bloodfluke planorb</name>
    <name type="synonym">Freshwater snail</name>
    <dbReference type="NCBI Taxonomy" id="6526"/>
    <lineage>
        <taxon>Eukaryota</taxon>
        <taxon>Metazoa</taxon>
        <taxon>Spiralia</taxon>
        <taxon>Lophotrochozoa</taxon>
        <taxon>Mollusca</taxon>
        <taxon>Gastropoda</taxon>
        <taxon>Heterobranchia</taxon>
        <taxon>Euthyneura</taxon>
        <taxon>Panpulmonata</taxon>
        <taxon>Hygrophila</taxon>
        <taxon>Lymnaeoidea</taxon>
        <taxon>Planorbidae</taxon>
        <taxon>Biomphalaria</taxon>
    </lineage>
</organism>
<proteinExistence type="predicted"/>
<evidence type="ECO:0000256" key="2">
    <source>
        <dbReference type="SAM" id="Phobius"/>
    </source>
</evidence>
<evidence type="ECO:0000313" key="3">
    <source>
        <dbReference type="Proteomes" id="UP001165740"/>
    </source>
</evidence>
<sequence length="372" mass="42007">MKKNSSAGESGDSPSIKSGVAPLCRKAADGRKIISGNSSLFDPRSSDRPKFLYRHSDNANKNAHSEDTEEDSLETELGDVFDLASVSRVLDKFFFLWHTSMMMACLALVIVGVVLRFHFTSIVLSSVKKNVYYHEYEKFVAFRSAPKELNFGNLTQTLGNALMILNALHILCIMMYMSFQIHRNHFTLPVVCFLSGIVVILEINTTHVYMSTNSAPIKKAMKELTNKINSSYAVEDSNVISVTHDIFAIWGHCCGVQELYDFQDMSLSFSAKRDKERSPIAYPPTCCNETKYKQYSEAADKSLGFDTTIKQCAMLGDGVYGEGCFLMLFNWLNMFCVLYSSVIMGQLFDIFIHLALYNKMVLMFAEVFESRR</sequence>
<dbReference type="RefSeq" id="XP_055867739.1">
    <property type="nucleotide sequence ID" value="XM_056011764.1"/>
</dbReference>
<keyword evidence="3" id="KW-1185">Reference proteome</keyword>
<accession>A0A9W2YYF1</accession>
<dbReference type="Proteomes" id="UP001165740">
    <property type="component" value="Chromosome 15"/>
</dbReference>
<protein>
    <submittedName>
        <fullName evidence="4">Uncharacterized protein LOC106070046</fullName>
    </submittedName>
</protein>
<evidence type="ECO:0000313" key="4">
    <source>
        <dbReference type="RefSeq" id="XP_055867739.1"/>
    </source>
</evidence>
<dbReference type="OrthoDB" id="10321757at2759"/>
<dbReference type="GeneID" id="106070046"/>
<feature type="transmembrane region" description="Helical" evidence="2">
    <location>
        <begin position="95"/>
        <end position="119"/>
    </location>
</feature>
<name>A0A9W2YYF1_BIOGL</name>
<gene>
    <name evidence="4" type="primary">LOC106070046</name>
</gene>
<feature type="compositionally biased region" description="Polar residues" evidence="1">
    <location>
        <begin position="1"/>
        <end position="16"/>
    </location>
</feature>
<feature type="transmembrane region" description="Helical" evidence="2">
    <location>
        <begin position="157"/>
        <end position="179"/>
    </location>
</feature>
<feature type="transmembrane region" description="Helical" evidence="2">
    <location>
        <begin position="185"/>
        <end position="203"/>
    </location>
</feature>
<dbReference type="InterPro" id="IPR008952">
    <property type="entry name" value="Tetraspanin_EC2_sf"/>
</dbReference>
<keyword evidence="2" id="KW-1133">Transmembrane helix</keyword>
<keyword evidence="2" id="KW-0812">Transmembrane</keyword>
<reference evidence="4" key="1">
    <citation type="submission" date="2025-08" db="UniProtKB">
        <authorList>
            <consortium name="RefSeq"/>
        </authorList>
    </citation>
    <scope>IDENTIFICATION</scope>
</reference>
<dbReference type="GO" id="GO:0016020">
    <property type="term" value="C:membrane"/>
    <property type="evidence" value="ECO:0007669"/>
    <property type="project" value="InterPro"/>
</dbReference>
<dbReference type="SUPFAM" id="SSF48652">
    <property type="entry name" value="Tetraspanin"/>
    <property type="match status" value="1"/>
</dbReference>
<dbReference type="AlphaFoldDB" id="A0A9W2YYF1"/>
<keyword evidence="2" id="KW-0472">Membrane</keyword>